<dbReference type="EMBL" id="CP021425">
    <property type="protein sequence ID" value="ARU58583.1"/>
    <property type="molecule type" value="Genomic_DNA"/>
</dbReference>
<dbReference type="RefSeq" id="WP_087463345.1">
    <property type="nucleotide sequence ID" value="NZ_CP021425.1"/>
</dbReference>
<accession>A0A1Y0IGR1</accession>
<dbReference type="KEGG" id="ome:OLMES_4587"/>
<dbReference type="Proteomes" id="UP000196027">
    <property type="component" value="Chromosome"/>
</dbReference>
<feature type="domain" description="Transcriptional regulator SutA RNAP-binding" evidence="2">
    <location>
        <begin position="27"/>
        <end position="60"/>
    </location>
</feature>
<feature type="compositionally biased region" description="Polar residues" evidence="1">
    <location>
        <begin position="10"/>
        <end position="21"/>
    </location>
</feature>
<evidence type="ECO:0000313" key="3">
    <source>
        <dbReference type="EMBL" id="ARU58583.1"/>
    </source>
</evidence>
<dbReference type="OrthoDB" id="5741083at2"/>
<proteinExistence type="predicted"/>
<reference evidence="3 4" key="1">
    <citation type="submission" date="2017-05" db="EMBL/GenBank/DDBJ databases">
        <title>Genomic insights into alkan degradation activity of Oleiphilus messinensis.</title>
        <authorList>
            <person name="Kozyavkin S.A."/>
            <person name="Slesarev A.I."/>
            <person name="Golyshin P.N."/>
            <person name="Korzhenkov A."/>
            <person name="Golyshina O.N."/>
            <person name="Toshchakov S.V."/>
        </authorList>
    </citation>
    <scope>NUCLEOTIDE SEQUENCE [LARGE SCALE GENOMIC DNA]</scope>
    <source>
        <strain evidence="3 4">ME102</strain>
    </source>
</reference>
<protein>
    <recommendedName>
        <fullName evidence="2">Transcriptional regulator SutA RNAP-binding domain-containing protein</fullName>
    </recommendedName>
</protein>
<name>A0A1Y0IGR1_9GAMM</name>
<feature type="compositionally biased region" description="Basic and acidic residues" evidence="1">
    <location>
        <begin position="51"/>
        <end position="62"/>
    </location>
</feature>
<evidence type="ECO:0000259" key="2">
    <source>
        <dbReference type="Pfam" id="PF20661"/>
    </source>
</evidence>
<dbReference type="Pfam" id="PF20661">
    <property type="entry name" value="SutA-RBD"/>
    <property type="match status" value="1"/>
</dbReference>
<organism evidence="3 4">
    <name type="scientific">Oleiphilus messinensis</name>
    <dbReference type="NCBI Taxonomy" id="141451"/>
    <lineage>
        <taxon>Bacteria</taxon>
        <taxon>Pseudomonadati</taxon>
        <taxon>Pseudomonadota</taxon>
        <taxon>Gammaproteobacteria</taxon>
        <taxon>Oceanospirillales</taxon>
        <taxon>Oleiphilaceae</taxon>
        <taxon>Oleiphilus</taxon>
    </lineage>
</organism>
<evidence type="ECO:0000256" key="1">
    <source>
        <dbReference type="SAM" id="MobiDB-lite"/>
    </source>
</evidence>
<evidence type="ECO:0000313" key="4">
    <source>
        <dbReference type="Proteomes" id="UP000196027"/>
    </source>
</evidence>
<feature type="compositionally biased region" description="Basic and acidic residues" evidence="1">
    <location>
        <begin position="24"/>
        <end position="35"/>
    </location>
</feature>
<feature type="compositionally biased region" description="Polar residues" evidence="1">
    <location>
        <begin position="36"/>
        <end position="48"/>
    </location>
</feature>
<dbReference type="AlphaFoldDB" id="A0A1Y0IGR1"/>
<keyword evidence="4" id="KW-1185">Reference proteome</keyword>
<dbReference type="InterPro" id="IPR049191">
    <property type="entry name" value="SutA_RBD"/>
</dbReference>
<sequence>MSNRVDFEEQNTISASAGQNDDFSEQKKREMREQLQSDVESFLQQGGQVQKIEDNVRADPPRKPTINYGAAPI</sequence>
<gene>
    <name evidence="3" type="ORF">OLMES_4587</name>
</gene>
<feature type="region of interest" description="Disordered" evidence="1">
    <location>
        <begin position="1"/>
        <end position="73"/>
    </location>
</feature>